<comment type="caution">
    <text evidence="1">The sequence shown here is derived from an EMBL/GenBank/DDBJ whole genome shotgun (WGS) entry which is preliminary data.</text>
</comment>
<protein>
    <submittedName>
        <fullName evidence="1">Uncharacterized protein</fullName>
    </submittedName>
</protein>
<organism evidence="1 2">
    <name type="scientific">Pistacia atlantica</name>
    <dbReference type="NCBI Taxonomy" id="434234"/>
    <lineage>
        <taxon>Eukaryota</taxon>
        <taxon>Viridiplantae</taxon>
        <taxon>Streptophyta</taxon>
        <taxon>Embryophyta</taxon>
        <taxon>Tracheophyta</taxon>
        <taxon>Spermatophyta</taxon>
        <taxon>Magnoliopsida</taxon>
        <taxon>eudicotyledons</taxon>
        <taxon>Gunneridae</taxon>
        <taxon>Pentapetalae</taxon>
        <taxon>rosids</taxon>
        <taxon>malvids</taxon>
        <taxon>Sapindales</taxon>
        <taxon>Anacardiaceae</taxon>
        <taxon>Pistacia</taxon>
    </lineage>
</organism>
<name>A0ACC1AP84_9ROSI</name>
<evidence type="ECO:0000313" key="1">
    <source>
        <dbReference type="EMBL" id="KAJ0088472.1"/>
    </source>
</evidence>
<gene>
    <name evidence="1" type="ORF">Patl1_32998</name>
</gene>
<accession>A0ACC1AP84</accession>
<reference evidence="2" key="1">
    <citation type="journal article" date="2023" name="G3 (Bethesda)">
        <title>Genome assembly and association tests identify interacting loci associated with vigor, precocity, and sex in interspecific pistachio rootstocks.</title>
        <authorList>
            <person name="Palmer W."/>
            <person name="Jacygrad E."/>
            <person name="Sagayaradj S."/>
            <person name="Cavanaugh K."/>
            <person name="Han R."/>
            <person name="Bertier L."/>
            <person name="Beede B."/>
            <person name="Kafkas S."/>
            <person name="Golino D."/>
            <person name="Preece J."/>
            <person name="Michelmore R."/>
        </authorList>
    </citation>
    <scope>NUCLEOTIDE SEQUENCE [LARGE SCALE GENOMIC DNA]</scope>
</reference>
<evidence type="ECO:0000313" key="2">
    <source>
        <dbReference type="Proteomes" id="UP001164250"/>
    </source>
</evidence>
<dbReference type="EMBL" id="CM047905">
    <property type="protein sequence ID" value="KAJ0088472.1"/>
    <property type="molecule type" value="Genomic_DNA"/>
</dbReference>
<sequence>MASKGPRSKLDHETRARRQKALEAPREPRRPKTHWDHVLEEMVWLSKDFESERKWKLAQAKKVALKASKGMVDQASRGEKKLKEEEQRLRKVALNISKDVKKFWIKIEKLVLYKHQMELDEIKKKALDKQLEFLLGQTER</sequence>
<proteinExistence type="predicted"/>
<keyword evidence="2" id="KW-1185">Reference proteome</keyword>
<dbReference type="Proteomes" id="UP001164250">
    <property type="component" value="Chromosome 9"/>
</dbReference>